<dbReference type="RefSeq" id="WP_273614462.1">
    <property type="nucleotide sequence ID" value="NZ_CP117416.1"/>
</dbReference>
<dbReference type="InterPro" id="IPR006710">
    <property type="entry name" value="Glyco_hydro_43"/>
</dbReference>
<dbReference type="Proteomes" id="UP001220509">
    <property type="component" value="Chromosome"/>
</dbReference>
<feature type="domain" description="LamG-like jellyroll fold" evidence="10">
    <location>
        <begin position="661"/>
        <end position="794"/>
    </location>
</feature>
<protein>
    <submittedName>
        <fullName evidence="11">Family 43 glycosylhydrolase</fullName>
    </submittedName>
</protein>
<evidence type="ECO:0000256" key="5">
    <source>
        <dbReference type="ARBA" id="ARBA00023157"/>
    </source>
</evidence>
<dbReference type="EMBL" id="CP117416">
    <property type="protein sequence ID" value="WCT56155.1"/>
    <property type="molecule type" value="Genomic_DNA"/>
</dbReference>
<evidence type="ECO:0000313" key="11">
    <source>
        <dbReference type="EMBL" id="WCT56155.1"/>
    </source>
</evidence>
<feature type="chain" id="PRO_5043769030" evidence="9">
    <location>
        <begin position="28"/>
        <end position="801"/>
    </location>
</feature>
<evidence type="ECO:0000256" key="8">
    <source>
        <dbReference type="PIRSR" id="PIRSR606710-2"/>
    </source>
</evidence>
<dbReference type="Pfam" id="PF20578">
    <property type="entry name" value="aBig_2"/>
    <property type="match status" value="1"/>
</dbReference>
<evidence type="ECO:0000256" key="1">
    <source>
        <dbReference type="ARBA" id="ARBA00004834"/>
    </source>
</evidence>
<gene>
    <name evidence="11" type="ORF">PQ456_01105</name>
</gene>
<evidence type="ECO:0000256" key="3">
    <source>
        <dbReference type="ARBA" id="ARBA00022729"/>
    </source>
</evidence>
<keyword evidence="6" id="KW-0326">Glycosidase</keyword>
<dbReference type="Gene3D" id="2.115.10.20">
    <property type="entry name" value="Glycosyl hydrolase domain, family 43"/>
    <property type="match status" value="1"/>
</dbReference>
<evidence type="ECO:0000256" key="6">
    <source>
        <dbReference type="ARBA" id="ARBA00023295"/>
    </source>
</evidence>
<evidence type="ECO:0000256" key="2">
    <source>
        <dbReference type="ARBA" id="ARBA00009865"/>
    </source>
</evidence>
<reference evidence="11 12" key="1">
    <citation type="submission" date="2023-02" db="EMBL/GenBank/DDBJ databases">
        <title>Genome sequence of Paenibacillus kyungheensis KACC 18744.</title>
        <authorList>
            <person name="Kim S."/>
            <person name="Heo J."/>
            <person name="Kwon S.-W."/>
        </authorList>
    </citation>
    <scope>NUCLEOTIDE SEQUENCE [LARGE SCALE GENOMIC DNA]</scope>
    <source>
        <strain evidence="11 12">KACC 18744</strain>
    </source>
</reference>
<dbReference type="Gene3D" id="2.60.120.200">
    <property type="match status" value="1"/>
</dbReference>
<dbReference type="KEGG" id="pka:PQ456_01105"/>
<dbReference type="GO" id="GO:0004553">
    <property type="term" value="F:hydrolase activity, hydrolyzing O-glycosyl compounds"/>
    <property type="evidence" value="ECO:0007669"/>
    <property type="project" value="InterPro"/>
</dbReference>
<feature type="site" description="Important for catalytic activity, responsible for pKa modulation of the active site Glu and correct orientation of both the proton donor and substrate" evidence="8">
    <location>
        <position position="196"/>
    </location>
</feature>
<dbReference type="Pfam" id="PF16369">
    <property type="entry name" value="GH43_C"/>
    <property type="match status" value="1"/>
</dbReference>
<proteinExistence type="inferred from homology"/>
<evidence type="ECO:0000313" key="12">
    <source>
        <dbReference type="Proteomes" id="UP001220509"/>
    </source>
</evidence>
<evidence type="ECO:0000256" key="7">
    <source>
        <dbReference type="PIRSR" id="PIRSR606710-1"/>
    </source>
</evidence>
<keyword evidence="12" id="KW-1185">Reference proteome</keyword>
<comment type="pathway">
    <text evidence="1">Glycan metabolism; L-arabinan degradation.</text>
</comment>
<evidence type="ECO:0000256" key="4">
    <source>
        <dbReference type="ARBA" id="ARBA00022801"/>
    </source>
</evidence>
<dbReference type="PANTHER" id="PTHR43301">
    <property type="entry name" value="ARABINAN ENDO-1,5-ALPHA-L-ARABINOSIDASE"/>
    <property type="match status" value="1"/>
</dbReference>
<dbReference type="PANTHER" id="PTHR43301:SF3">
    <property type="entry name" value="ARABINAN ENDO-1,5-ALPHA-L-ARABINOSIDASE A-RELATED"/>
    <property type="match status" value="1"/>
</dbReference>
<dbReference type="InterPro" id="IPR046780">
    <property type="entry name" value="aBig_2"/>
</dbReference>
<dbReference type="InterPro" id="IPR032291">
    <property type="entry name" value="Abn2_C"/>
</dbReference>
<feature type="active site" description="Proton acceptor" evidence="7">
    <location>
        <position position="62"/>
    </location>
</feature>
<dbReference type="InterPro" id="IPR050727">
    <property type="entry name" value="GH43_arabinanases"/>
</dbReference>
<feature type="signal peptide" evidence="9">
    <location>
        <begin position="1"/>
        <end position="27"/>
    </location>
</feature>
<dbReference type="SUPFAM" id="SSF49899">
    <property type="entry name" value="Concanavalin A-like lectins/glucanases"/>
    <property type="match status" value="1"/>
</dbReference>
<dbReference type="GO" id="GO:0005975">
    <property type="term" value="P:carbohydrate metabolic process"/>
    <property type="evidence" value="ECO:0007669"/>
    <property type="project" value="InterPro"/>
</dbReference>
<keyword evidence="3 9" id="KW-0732">Signal</keyword>
<dbReference type="Gene3D" id="2.40.128.10">
    <property type="match status" value="1"/>
</dbReference>
<dbReference type="InterPro" id="IPR023296">
    <property type="entry name" value="Glyco_hydro_beta-prop_sf"/>
</dbReference>
<dbReference type="SUPFAM" id="SSF75005">
    <property type="entry name" value="Arabinanase/levansucrase/invertase"/>
    <property type="match status" value="1"/>
</dbReference>
<evidence type="ECO:0000256" key="9">
    <source>
        <dbReference type="SAM" id="SignalP"/>
    </source>
</evidence>
<name>A0AAX3M211_9BACL</name>
<accession>A0AAX3M211</accession>
<dbReference type="Pfam" id="PF13385">
    <property type="entry name" value="Laminin_G_3"/>
    <property type="match status" value="1"/>
</dbReference>
<dbReference type="CDD" id="cd18832">
    <property type="entry name" value="GH43_GsAbnA-like"/>
    <property type="match status" value="1"/>
</dbReference>
<feature type="active site" description="Proton donor" evidence="7">
    <location>
        <position position="249"/>
    </location>
</feature>
<comment type="similarity">
    <text evidence="2">Belongs to the glycosyl hydrolase 43 family.</text>
</comment>
<keyword evidence="5" id="KW-1015">Disulfide bond</keyword>
<organism evidence="11 12">
    <name type="scientific">Paenibacillus kyungheensis</name>
    <dbReference type="NCBI Taxonomy" id="1452732"/>
    <lineage>
        <taxon>Bacteria</taxon>
        <taxon>Bacillati</taxon>
        <taxon>Bacillota</taxon>
        <taxon>Bacilli</taxon>
        <taxon>Bacillales</taxon>
        <taxon>Paenibacillaceae</taxon>
        <taxon>Paenibacillus</taxon>
    </lineage>
</organism>
<keyword evidence="4" id="KW-0378">Hydrolase</keyword>
<evidence type="ECO:0000259" key="10">
    <source>
        <dbReference type="SMART" id="SM00560"/>
    </source>
</evidence>
<dbReference type="InterPro" id="IPR006558">
    <property type="entry name" value="LamG-like"/>
</dbReference>
<sequence length="801" mass="87432">MTKNMWTKTSLLALTAALLLPVGPTWASDSGSHLSASESVRTTSDSANKQIAPTYQEASVHDPSVIRVGDEFYIFGSHLASAKSSDLMNWQMISSGVANGNPLIPNVKEELKETFDWAQSDTLWAADVIQLADGKFYMYYNACKGDSPRSALGVAVSDNIEGPYKDQGIFLKSGMWGEAGAGGTIYDATKDPNAVDPDTFFDKEGKLWMVYGSYSGGIFILQLDPVSGKPLPDQGYGKKLIGGNHSRIEGPYMLYSPETDYYYLFLSFGGLDSFGGYNVRIARSHNPDGPFYDAQGNDMTNVQADPSKPLFDDASIAPYGVKIMGNYQFEREIGDPGQGVGANAVSPGHNSAYYDKQTGKYFLIFHSRFVDRGEEHEVRVHEMFMNDKGWPVVAPYRYAGEQNVASPVKASDIAGEYQWITQDKEISANVHSSVSVELQDNGKITGAVQGTWTLQDDHNVQINIDGVEYNGVFLHETNPQSGDTTLTLTALSESGIGVWGSQMAPRKDKQFVSAVDKDLDLGDISAVFYNLDLPDKGTHNTQITWKSSKPDIISDKGVIKRPEAGKGNAKVTMIATITKGDAKKNKNFKVTVLEQGRGPLLGQYDFNQTSGTTVQDNTYNHYDGTLHHGASWSTAGVQGGAVALNGADGYVQLPGTVTDGQDFTFAGWVNWQGGAAWQRILDFGDGMNSFMFLTPSQGTGMQFTIHQQNTDQNLITSTPLPLHQWVHVAVTIEGNTGKLYVNGKLSATNDNMTFNPSDLMTREAYLGKSRFAADAYFKGMMDEVRVYNKALSEAEIQVLAK</sequence>
<dbReference type="Pfam" id="PF04616">
    <property type="entry name" value="Glyco_hydro_43"/>
    <property type="match status" value="1"/>
</dbReference>
<dbReference type="InterPro" id="IPR013320">
    <property type="entry name" value="ConA-like_dom_sf"/>
</dbReference>
<dbReference type="AlphaFoldDB" id="A0AAX3M211"/>
<dbReference type="SMART" id="SM00560">
    <property type="entry name" value="LamGL"/>
    <property type="match status" value="1"/>
</dbReference>